<dbReference type="Proteomes" id="UP001652582">
    <property type="component" value="Chromosome 22"/>
</dbReference>
<evidence type="ECO:0000259" key="6">
    <source>
        <dbReference type="PROSITE" id="PS50002"/>
    </source>
</evidence>
<dbReference type="PRINTS" id="PR00452">
    <property type="entry name" value="SH3DOMAIN"/>
</dbReference>
<keyword evidence="7" id="KW-1185">Reference proteome</keyword>
<dbReference type="SMART" id="SM00326">
    <property type="entry name" value="SH3"/>
    <property type="match status" value="2"/>
</dbReference>
<reference evidence="8" key="1">
    <citation type="submission" date="2025-08" db="UniProtKB">
        <authorList>
            <consortium name="RefSeq"/>
        </authorList>
    </citation>
    <scope>IDENTIFICATION</scope>
</reference>
<dbReference type="GeneID" id="112051732"/>
<comment type="subcellular location">
    <subcellularLocation>
        <location evidence="1">Cytoplasm</location>
    </subcellularLocation>
</comment>
<feature type="region of interest" description="Disordered" evidence="5">
    <location>
        <begin position="311"/>
        <end position="332"/>
    </location>
</feature>
<dbReference type="SUPFAM" id="SSF50044">
    <property type="entry name" value="SH3-domain"/>
    <property type="match status" value="2"/>
</dbReference>
<feature type="compositionally biased region" description="Polar residues" evidence="5">
    <location>
        <begin position="233"/>
        <end position="251"/>
    </location>
</feature>
<gene>
    <name evidence="8" type="primary">LOC112051732</name>
</gene>
<organism evidence="7 8">
    <name type="scientific">Bicyclus anynana</name>
    <name type="common">Squinting bush brown butterfly</name>
    <dbReference type="NCBI Taxonomy" id="110368"/>
    <lineage>
        <taxon>Eukaryota</taxon>
        <taxon>Metazoa</taxon>
        <taxon>Ecdysozoa</taxon>
        <taxon>Arthropoda</taxon>
        <taxon>Hexapoda</taxon>
        <taxon>Insecta</taxon>
        <taxon>Pterygota</taxon>
        <taxon>Neoptera</taxon>
        <taxon>Endopterygota</taxon>
        <taxon>Lepidoptera</taxon>
        <taxon>Glossata</taxon>
        <taxon>Ditrysia</taxon>
        <taxon>Papilionoidea</taxon>
        <taxon>Nymphalidae</taxon>
        <taxon>Satyrinae</taxon>
        <taxon>Satyrini</taxon>
        <taxon>Mycalesina</taxon>
        <taxon>Bicyclus</taxon>
    </lineage>
</organism>
<evidence type="ECO:0000256" key="5">
    <source>
        <dbReference type="SAM" id="MobiDB-lite"/>
    </source>
</evidence>
<accession>A0ABM3LZD9</accession>
<feature type="region of interest" description="Disordered" evidence="5">
    <location>
        <begin position="378"/>
        <end position="398"/>
    </location>
</feature>
<dbReference type="PROSITE" id="PS50002">
    <property type="entry name" value="SH3"/>
    <property type="match status" value="2"/>
</dbReference>
<evidence type="ECO:0000256" key="3">
    <source>
        <dbReference type="ARBA" id="ARBA00022490"/>
    </source>
</evidence>
<feature type="region of interest" description="Disordered" evidence="5">
    <location>
        <begin position="112"/>
        <end position="153"/>
    </location>
</feature>
<dbReference type="InterPro" id="IPR036028">
    <property type="entry name" value="SH3-like_dom_sf"/>
</dbReference>
<dbReference type="InterPro" id="IPR001452">
    <property type="entry name" value="SH3_domain"/>
</dbReference>
<dbReference type="PANTHER" id="PTHR47174">
    <property type="entry name" value="BRIDGING INTEGRATOR 3"/>
    <property type="match status" value="1"/>
</dbReference>
<evidence type="ECO:0000313" key="7">
    <source>
        <dbReference type="Proteomes" id="UP001652582"/>
    </source>
</evidence>
<evidence type="ECO:0000256" key="1">
    <source>
        <dbReference type="ARBA" id="ARBA00004496"/>
    </source>
</evidence>
<dbReference type="RefSeq" id="XP_052744433.1">
    <property type="nucleotide sequence ID" value="XM_052888473.1"/>
</dbReference>
<feature type="region of interest" description="Disordered" evidence="5">
    <location>
        <begin position="204"/>
        <end position="251"/>
    </location>
</feature>
<dbReference type="Pfam" id="PF00018">
    <property type="entry name" value="SH3_1"/>
    <property type="match status" value="2"/>
</dbReference>
<sequence>MCVVMTCITTYQGRAVPYLAHSGYCVKSSTAKAQCTCALSGWICFIYCLSRQTSVGLRAAISCVDEVPRTDSFRLQFHSMKGPTRAAPGVPGVAVNRYSPVTNWNDDPFGADVFEPTPQFGQKKKPPPRPPPPKLTKQPEVPAKPSHFIRKPTVLTSLLSRNKKTTVNHPSATNQTFTDLSSEVDTSKMFPKCERVNIQMGTLIDLSSPPSSPTFTTRSSSDGVSVDSFGSDATTSTNHHNSFSGGNASQAESGFEDDFDLFLHSRKPLTKEDTLDDFSMVDPFSPPISKPSIPKKPTLNADPFDTISNTSHYSAAPLKGPTIIRSKPARPKPPDNTALLKSTFGSNFQITSMSVNTTTPIQKVTNGFADNVDSKHFSWEHEESTERESTPPMPSIPPPPPPEIVDDDLPVVWPEDQEFELPDTSDDYEEPYAIALFDYFSNLPGDLCFNANSKIHLLRRENDEWMYGRIRRGLQQEEGLFPSNYVEVKVPLPNERPAHIGLATALYDFAPVQPGDLRFSIGDKITVLSKINQEWYYGECNGSKGQFPVNYVQMS</sequence>
<dbReference type="CDD" id="cd00174">
    <property type="entry name" value="SH3"/>
    <property type="match status" value="1"/>
</dbReference>
<feature type="compositionally biased region" description="Low complexity" evidence="5">
    <location>
        <begin position="207"/>
        <end position="232"/>
    </location>
</feature>
<feature type="domain" description="SH3" evidence="6">
    <location>
        <begin position="428"/>
        <end position="491"/>
    </location>
</feature>
<feature type="domain" description="SH3" evidence="6">
    <location>
        <begin position="498"/>
        <end position="555"/>
    </location>
</feature>
<dbReference type="Gene3D" id="2.30.30.40">
    <property type="entry name" value="SH3 Domains"/>
    <property type="match status" value="2"/>
</dbReference>
<dbReference type="PRINTS" id="PR00499">
    <property type="entry name" value="P67PHOX"/>
</dbReference>
<keyword evidence="3" id="KW-0963">Cytoplasm</keyword>
<keyword evidence="2 4" id="KW-0728">SH3 domain</keyword>
<evidence type="ECO:0000256" key="2">
    <source>
        <dbReference type="ARBA" id="ARBA00022443"/>
    </source>
</evidence>
<evidence type="ECO:0000256" key="4">
    <source>
        <dbReference type="PROSITE-ProRule" id="PRU00192"/>
    </source>
</evidence>
<name>A0ABM3LZD9_BICAN</name>
<dbReference type="InterPro" id="IPR046982">
    <property type="entry name" value="BIN3/RVS161-like"/>
</dbReference>
<proteinExistence type="predicted"/>
<protein>
    <submittedName>
        <fullName evidence="8">Uncharacterized protein LOC112051732 isoform X1</fullName>
    </submittedName>
</protein>
<dbReference type="PANTHER" id="PTHR47174:SF3">
    <property type="entry name" value="BRIDGING INTEGRATOR 3"/>
    <property type="match status" value="1"/>
</dbReference>
<feature type="compositionally biased region" description="Basic and acidic residues" evidence="5">
    <location>
        <begin position="378"/>
        <end position="389"/>
    </location>
</feature>
<evidence type="ECO:0000313" key="8">
    <source>
        <dbReference type="RefSeq" id="XP_052744433.1"/>
    </source>
</evidence>